<gene>
    <name evidence="2" type="ORF">NOSIN_04700</name>
</gene>
<evidence type="ECO:0000313" key="3">
    <source>
        <dbReference type="Proteomes" id="UP000189004"/>
    </source>
</evidence>
<evidence type="ECO:0008006" key="4">
    <source>
        <dbReference type="Google" id="ProtNLM"/>
    </source>
</evidence>
<dbReference type="OrthoDB" id="9812897at2"/>
<dbReference type="EMBL" id="MCOK01000001">
    <property type="protein sequence ID" value="OOC53207.1"/>
    <property type="molecule type" value="Genomic_DNA"/>
</dbReference>
<dbReference type="PANTHER" id="PTHR38468">
    <property type="entry name" value="SLL0939 PROTEIN"/>
    <property type="match status" value="1"/>
</dbReference>
<keyword evidence="1" id="KW-0472">Membrane</keyword>
<name>A0A1V3BXB0_9ACTN</name>
<dbReference type="Pfam" id="PF07784">
    <property type="entry name" value="DUF1622"/>
    <property type="match status" value="1"/>
</dbReference>
<comment type="caution">
    <text evidence="2">The sequence shown here is derived from an EMBL/GenBank/DDBJ whole genome shotgun (WGS) entry which is preliminary data.</text>
</comment>
<evidence type="ECO:0000256" key="1">
    <source>
        <dbReference type="SAM" id="Phobius"/>
    </source>
</evidence>
<keyword evidence="1" id="KW-1133">Transmembrane helix</keyword>
<evidence type="ECO:0000313" key="2">
    <source>
        <dbReference type="EMBL" id="OOC53207.1"/>
    </source>
</evidence>
<dbReference type="RefSeq" id="WP_077689566.1">
    <property type="nucleotide sequence ID" value="NZ_MCOK01000001.1"/>
</dbReference>
<dbReference type="InterPro" id="IPR012427">
    <property type="entry name" value="DUF1622"/>
</dbReference>
<dbReference type="PANTHER" id="PTHR38468:SF1">
    <property type="entry name" value="SLL0939 PROTEIN"/>
    <property type="match status" value="1"/>
</dbReference>
<organism evidence="2 3">
    <name type="scientific">Nocardiopsis sinuspersici</name>
    <dbReference type="NCBI Taxonomy" id="501010"/>
    <lineage>
        <taxon>Bacteria</taxon>
        <taxon>Bacillati</taxon>
        <taxon>Actinomycetota</taxon>
        <taxon>Actinomycetes</taxon>
        <taxon>Streptosporangiales</taxon>
        <taxon>Nocardiopsidaceae</taxon>
        <taxon>Nocardiopsis</taxon>
    </lineage>
</organism>
<protein>
    <recommendedName>
        <fullName evidence="4">DUF1622 domain-containing protein</fullName>
    </recommendedName>
</protein>
<keyword evidence="3" id="KW-1185">Reference proteome</keyword>
<feature type="transmembrane region" description="Helical" evidence="1">
    <location>
        <begin position="81"/>
        <end position="104"/>
    </location>
</feature>
<accession>A0A1V3BXB0</accession>
<dbReference type="Proteomes" id="UP000189004">
    <property type="component" value="Unassembled WGS sequence"/>
</dbReference>
<keyword evidence="1" id="KW-0812">Transmembrane</keyword>
<proteinExistence type="predicted"/>
<feature type="transmembrane region" description="Helical" evidence="1">
    <location>
        <begin position="16"/>
        <end position="37"/>
    </location>
</feature>
<dbReference type="AlphaFoldDB" id="A0A1V3BXB0"/>
<reference evidence="3" key="1">
    <citation type="submission" date="2016-08" db="EMBL/GenBank/DDBJ databases">
        <authorList>
            <person name="Tokovenko B."/>
            <person name="Kalinowski J."/>
        </authorList>
    </citation>
    <scope>NUCLEOTIDE SEQUENCE [LARGE SCALE GENOMIC DNA]</scope>
    <source>
        <strain evidence="3">UTMC102</strain>
    </source>
</reference>
<sequence length="121" mass="12694">MDIAEVIEAVGTAVDVAGVGVIVIGAVGATALFAYRVVSGGAFMEAYRPYRQGLGRAILLGLEFLVAGDIIRTVAVSPTFATVGVLAGIVLIRTFLSFSLEVELENRWPWQSRRSPSPGAG</sequence>